<keyword evidence="1" id="KW-0653">Protein transport</keyword>
<dbReference type="Gene3D" id="3.10.450.50">
    <property type="match status" value="1"/>
</dbReference>
<proteinExistence type="predicted"/>
<comment type="subcellular location">
    <subcellularLocation>
        <location evidence="1">Cytoplasm</location>
    </subcellularLocation>
    <subcellularLocation>
        <location evidence="1">Nucleus</location>
    </subcellularLocation>
</comment>
<dbReference type="InterPro" id="IPR018222">
    <property type="entry name" value="Nuclear_transport_factor_2_euk"/>
</dbReference>
<evidence type="ECO:0000313" key="4">
    <source>
        <dbReference type="Proteomes" id="UP001150569"/>
    </source>
</evidence>
<name>A0A9W7ZRR0_9FUNG</name>
<evidence type="ECO:0000256" key="1">
    <source>
        <dbReference type="RuleBase" id="RU369002"/>
    </source>
</evidence>
<dbReference type="Pfam" id="PF02136">
    <property type="entry name" value="NTF2"/>
    <property type="match status" value="1"/>
</dbReference>
<dbReference type="InterPro" id="IPR002075">
    <property type="entry name" value="NTF2_dom"/>
</dbReference>
<dbReference type="SUPFAM" id="SSF54427">
    <property type="entry name" value="NTF2-like"/>
    <property type="match status" value="1"/>
</dbReference>
<protein>
    <recommendedName>
        <fullName evidence="1">NTF2-related export protein</fullName>
    </recommendedName>
</protein>
<comment type="caution">
    <text evidence="3">The sequence shown here is derived from an EMBL/GenBank/DDBJ whole genome shotgun (WGS) entry which is preliminary data.</text>
</comment>
<dbReference type="AlphaFoldDB" id="A0A9W7ZRR0"/>
<dbReference type="CDD" id="cd00780">
    <property type="entry name" value="NTF2"/>
    <property type="match status" value="1"/>
</dbReference>
<dbReference type="GO" id="GO:0005634">
    <property type="term" value="C:nucleus"/>
    <property type="evidence" value="ECO:0007669"/>
    <property type="project" value="UniProtKB-SubCell"/>
</dbReference>
<evidence type="ECO:0000313" key="3">
    <source>
        <dbReference type="EMBL" id="KAJ1911860.1"/>
    </source>
</evidence>
<dbReference type="InterPro" id="IPR032710">
    <property type="entry name" value="NTF2-like_dom_sf"/>
</dbReference>
<dbReference type="PANTHER" id="PTHR12612">
    <property type="entry name" value="NUCLEAR TRANSPORT FACTOR 2"/>
    <property type="match status" value="1"/>
</dbReference>
<dbReference type="OrthoDB" id="25408at2759"/>
<feature type="domain" description="NTF2" evidence="2">
    <location>
        <begin position="14"/>
        <end position="138"/>
    </location>
</feature>
<evidence type="ECO:0000259" key="2">
    <source>
        <dbReference type="PROSITE" id="PS50177"/>
    </source>
</evidence>
<dbReference type="GO" id="GO:0051028">
    <property type="term" value="P:mRNA transport"/>
    <property type="evidence" value="ECO:0007669"/>
    <property type="project" value="UniProtKB-UniRule"/>
</dbReference>
<dbReference type="GO" id="GO:0015031">
    <property type="term" value="P:protein transport"/>
    <property type="evidence" value="ECO:0007669"/>
    <property type="project" value="UniProtKB-KW"/>
</dbReference>
<dbReference type="InterPro" id="IPR045875">
    <property type="entry name" value="NTF2"/>
</dbReference>
<keyword evidence="1" id="KW-0963">Cytoplasm</keyword>
<comment type="function">
    <text evidence="1">Has a role in nuclear-cytoplasmic transport of proteins and mRNAs.</text>
</comment>
<keyword evidence="4" id="KW-1185">Reference proteome</keyword>
<accession>A0A9W7ZRR0</accession>
<dbReference type="GO" id="GO:0005737">
    <property type="term" value="C:cytoplasm"/>
    <property type="evidence" value="ECO:0007669"/>
    <property type="project" value="UniProtKB-SubCell"/>
</dbReference>
<dbReference type="Proteomes" id="UP001150569">
    <property type="component" value="Unassembled WGS sequence"/>
</dbReference>
<dbReference type="EMBL" id="JANBPT010000885">
    <property type="protein sequence ID" value="KAJ1911860.1"/>
    <property type="molecule type" value="Genomic_DNA"/>
</dbReference>
<sequence length="139" mass="14977">MANVPPLAAVAERDARAFVDLYYQTADTDPAALHRFYTDTSLIVANGHGYQGFAQYYTQALQPLATSSHEVQGFDAQPLAAWNAPLPASAPCNVLVQVSGVVQYGSTVESRPFTHSFLLTPNPTTPGTLYISNASFRLV</sequence>
<dbReference type="GO" id="GO:0006913">
    <property type="term" value="P:nucleocytoplasmic transport"/>
    <property type="evidence" value="ECO:0007669"/>
    <property type="project" value="UniProtKB-UniRule"/>
</dbReference>
<organism evidence="3 4">
    <name type="scientific">Tieghemiomyces parasiticus</name>
    <dbReference type="NCBI Taxonomy" id="78921"/>
    <lineage>
        <taxon>Eukaryota</taxon>
        <taxon>Fungi</taxon>
        <taxon>Fungi incertae sedis</taxon>
        <taxon>Zoopagomycota</taxon>
        <taxon>Kickxellomycotina</taxon>
        <taxon>Dimargaritomycetes</taxon>
        <taxon>Dimargaritales</taxon>
        <taxon>Dimargaritaceae</taxon>
        <taxon>Tieghemiomyces</taxon>
    </lineage>
</organism>
<keyword evidence="1" id="KW-0813">Transport</keyword>
<keyword evidence="1" id="KW-0539">Nucleus</keyword>
<dbReference type="PROSITE" id="PS50177">
    <property type="entry name" value="NTF2_DOMAIN"/>
    <property type="match status" value="1"/>
</dbReference>
<reference evidence="3" key="1">
    <citation type="submission" date="2022-07" db="EMBL/GenBank/DDBJ databases">
        <title>Phylogenomic reconstructions and comparative analyses of Kickxellomycotina fungi.</title>
        <authorList>
            <person name="Reynolds N.K."/>
            <person name="Stajich J.E."/>
            <person name="Barry K."/>
            <person name="Grigoriev I.V."/>
            <person name="Crous P."/>
            <person name="Smith M.E."/>
        </authorList>
    </citation>
    <scope>NUCLEOTIDE SEQUENCE</scope>
    <source>
        <strain evidence="3">RSA 861</strain>
    </source>
</reference>
<gene>
    <name evidence="3" type="ORF">IWQ60_009934</name>
</gene>